<evidence type="ECO:0000313" key="3">
    <source>
        <dbReference type="Proteomes" id="UP000015103"/>
    </source>
</evidence>
<name>T1HI85_RHOPR</name>
<proteinExistence type="predicted"/>
<feature type="region of interest" description="Disordered" evidence="1">
    <location>
        <begin position="1"/>
        <end position="25"/>
    </location>
</feature>
<evidence type="ECO:0000256" key="1">
    <source>
        <dbReference type="SAM" id="MobiDB-lite"/>
    </source>
</evidence>
<dbReference type="Proteomes" id="UP000015103">
    <property type="component" value="Unassembled WGS sequence"/>
</dbReference>
<keyword evidence="3" id="KW-1185">Reference proteome</keyword>
<dbReference type="VEuPathDB" id="VectorBase:RPRC003758"/>
<protein>
    <submittedName>
        <fullName evidence="2">Uncharacterized protein</fullName>
    </submittedName>
</protein>
<reference evidence="2" key="1">
    <citation type="submission" date="2015-05" db="UniProtKB">
        <authorList>
            <consortium name="EnsemblMetazoa"/>
        </authorList>
    </citation>
    <scope>IDENTIFICATION</scope>
</reference>
<accession>T1HI85</accession>
<feature type="compositionally biased region" description="Polar residues" evidence="1">
    <location>
        <begin position="1"/>
        <end position="16"/>
    </location>
</feature>
<organism evidence="2 3">
    <name type="scientific">Rhodnius prolixus</name>
    <name type="common">Triatomid bug</name>
    <dbReference type="NCBI Taxonomy" id="13249"/>
    <lineage>
        <taxon>Eukaryota</taxon>
        <taxon>Metazoa</taxon>
        <taxon>Ecdysozoa</taxon>
        <taxon>Arthropoda</taxon>
        <taxon>Hexapoda</taxon>
        <taxon>Insecta</taxon>
        <taxon>Pterygota</taxon>
        <taxon>Neoptera</taxon>
        <taxon>Paraneoptera</taxon>
        <taxon>Hemiptera</taxon>
        <taxon>Heteroptera</taxon>
        <taxon>Panheteroptera</taxon>
        <taxon>Cimicomorpha</taxon>
        <taxon>Reduviidae</taxon>
        <taxon>Triatominae</taxon>
        <taxon>Rhodnius</taxon>
    </lineage>
</organism>
<dbReference type="EMBL" id="ACPB03006714">
    <property type="status" value="NOT_ANNOTATED_CDS"/>
    <property type="molecule type" value="Genomic_DNA"/>
</dbReference>
<dbReference type="AlphaFoldDB" id="T1HI85"/>
<sequence length="200" mass="22081">MRSPRTTKLPQQQLPSPQDKKKPRNCRKSLEFAGDLNKSVERNNDSSDKHVKRAMLVMAKSLLDSVIIPELELSKGKQDSMETSASLSDKALLASNCSTICTTPVKDVTSNKDLRGMPAGGISNVPNYEMVVSLLSERTFSELTSSNVSLKSDCNEQESDSDFKRNTPSTVQTLLPSPERYTTSNVLYLVIVDLLVADRI</sequence>
<dbReference type="EnsemblMetazoa" id="RPRC003758-RA">
    <property type="protein sequence ID" value="RPRC003758-PA"/>
    <property type="gene ID" value="RPRC003758"/>
</dbReference>
<dbReference type="InParanoid" id="T1HI85"/>
<evidence type="ECO:0000313" key="2">
    <source>
        <dbReference type="EnsemblMetazoa" id="RPRC003758-PA"/>
    </source>
</evidence>
<dbReference type="HOGENOM" id="CLU_1367728_0_0_1"/>
<feature type="region of interest" description="Disordered" evidence="1">
    <location>
        <begin position="151"/>
        <end position="170"/>
    </location>
</feature>